<dbReference type="PROSITE" id="PS51170">
    <property type="entry name" value="CW"/>
    <property type="match status" value="11"/>
</dbReference>
<proteinExistence type="predicted"/>
<dbReference type="EMBL" id="CP071250">
    <property type="protein sequence ID" value="UUF08288.1"/>
    <property type="molecule type" value="Genomic_DNA"/>
</dbReference>
<dbReference type="AlphaFoldDB" id="A0A9Q9CR89"/>
<feature type="repeat" description="Cell wall-binding" evidence="2">
    <location>
        <begin position="389"/>
        <end position="408"/>
    </location>
</feature>
<reference evidence="3" key="1">
    <citation type="submission" date="2021-03" db="EMBL/GenBank/DDBJ databases">
        <title>Comparative Genomics and Metabolomics in the genus Turicibacter.</title>
        <authorList>
            <person name="Maki J."/>
            <person name="Looft T."/>
        </authorList>
    </citation>
    <scope>NUCLEOTIDE SEQUENCE</scope>
    <source>
        <strain evidence="3">ISU324</strain>
    </source>
</reference>
<dbReference type="InterPro" id="IPR052159">
    <property type="entry name" value="Competence_DNA_uptake"/>
</dbReference>
<feature type="repeat" description="Cell wall-binding" evidence="2">
    <location>
        <begin position="409"/>
        <end position="428"/>
    </location>
</feature>
<dbReference type="PANTHER" id="PTHR30619">
    <property type="entry name" value="DNA INTERNALIZATION/COMPETENCE PROTEIN COMEC/REC2"/>
    <property type="match status" value="1"/>
</dbReference>
<dbReference type="SUPFAM" id="SSF69360">
    <property type="entry name" value="Cell wall binding repeat"/>
    <property type="match status" value="2"/>
</dbReference>
<organism evidence="3 4">
    <name type="scientific">Turicibacter bilis</name>
    <dbReference type="NCBI Taxonomy" id="2735723"/>
    <lineage>
        <taxon>Bacteria</taxon>
        <taxon>Bacillati</taxon>
        <taxon>Bacillota</taxon>
        <taxon>Erysipelotrichia</taxon>
        <taxon>Erysipelotrichales</taxon>
        <taxon>Turicibacteraceae</taxon>
        <taxon>Turicibacter</taxon>
    </lineage>
</organism>
<feature type="repeat" description="Cell wall-binding" evidence="2">
    <location>
        <begin position="549"/>
        <end position="568"/>
    </location>
</feature>
<name>A0A9Q9CR89_9FIRM</name>
<dbReference type="SUPFAM" id="SSF56281">
    <property type="entry name" value="Metallo-hydrolase/oxidoreductase"/>
    <property type="match status" value="1"/>
</dbReference>
<feature type="repeat" description="Cell wall-binding" evidence="2">
    <location>
        <begin position="509"/>
        <end position="528"/>
    </location>
</feature>
<dbReference type="Proteomes" id="UP001058072">
    <property type="component" value="Chromosome"/>
</dbReference>
<dbReference type="Pfam" id="PF01473">
    <property type="entry name" value="Choline_bind_1"/>
    <property type="match status" value="4"/>
</dbReference>
<keyword evidence="1" id="KW-0677">Repeat</keyword>
<dbReference type="InterPro" id="IPR018337">
    <property type="entry name" value="Cell_wall/Cho-bd_repeat"/>
</dbReference>
<feature type="repeat" description="Cell wall-binding" evidence="2">
    <location>
        <begin position="469"/>
        <end position="488"/>
    </location>
</feature>
<dbReference type="InterPro" id="IPR036866">
    <property type="entry name" value="RibonucZ/Hydroxyglut_hydro"/>
</dbReference>
<feature type="repeat" description="Cell wall-binding" evidence="2">
    <location>
        <begin position="449"/>
        <end position="468"/>
    </location>
</feature>
<dbReference type="RefSeq" id="WP_212724989.1">
    <property type="nucleotide sequence ID" value="NZ_CP071250.1"/>
</dbReference>
<feature type="repeat" description="Cell wall-binding" evidence="2">
    <location>
        <begin position="429"/>
        <end position="448"/>
    </location>
</feature>
<accession>A0A9Q9CR89</accession>
<feature type="repeat" description="Cell wall-binding" evidence="2">
    <location>
        <begin position="368"/>
        <end position="387"/>
    </location>
</feature>
<evidence type="ECO:0000256" key="2">
    <source>
        <dbReference type="PROSITE-ProRule" id="PRU00591"/>
    </source>
</evidence>
<protein>
    <submittedName>
        <fullName evidence="3">MBL fold metallo-hydrolase</fullName>
    </submittedName>
</protein>
<dbReference type="Pfam" id="PF19127">
    <property type="entry name" value="Choline_bind_3"/>
    <property type="match status" value="3"/>
</dbReference>
<dbReference type="Gene3D" id="3.60.15.10">
    <property type="entry name" value="Ribonuclease Z/Hydroxyacylglutathione hydrolase-like"/>
    <property type="match status" value="1"/>
</dbReference>
<evidence type="ECO:0000313" key="3">
    <source>
        <dbReference type="EMBL" id="UUF08288.1"/>
    </source>
</evidence>
<dbReference type="PANTHER" id="PTHR30619:SF7">
    <property type="entry name" value="BETA-LACTAMASE DOMAIN PROTEIN"/>
    <property type="match status" value="1"/>
</dbReference>
<feature type="repeat" description="Cell wall-binding" evidence="2">
    <location>
        <begin position="529"/>
        <end position="548"/>
    </location>
</feature>
<feature type="repeat" description="Cell wall-binding" evidence="2">
    <location>
        <begin position="489"/>
        <end position="508"/>
    </location>
</feature>
<sequence>MSINKLVLGVAVIVTGLFTNLSVLAFEGDTYNWANESLYIDYIEDYFKENNPDESWNTPSENKGNRIHFLPVLGDAILLESNGQFALIDGGEDSDNPKGLSTLDYPGYEQLVIDYIKSVAGDENGKVTLEFVIGTHAHSDHLGGLDSVILDSDIEVKRGYLKRYNEERISDFEVMNWDNQEVYNQTIAALEEVGAEIIQDLTMEPFSLGEMVIQLFNVEQDETFPVVKKGENENSLGIKVTVGNYSAFLAGDMNNADGDEERLAPLIGEVTLLKLGHHGLSGSSSSYFLNTLRPIYSIVTGYTKNFFSETRQMLESLGTKSYSTMSNNGIVFDFNLTDFESYNYKEILIGWYEKDGNKNYYTTNGDMVKGWSQIEDNWYFFDEDTGAMQVGWIEHKGHKYYLDESGIMVTGWLEDRGKKYYFNQSGMMVKGWLKEDDHWYYLKPDGTMATGWLNDGNKTYYFKSDGVMATGWQKLNDKWYYFYESGPKATGWLEIGMRWYFLNTDGVMQTGLLKDRNKWYYLKSSGEMTTGWQKVNGIWYYFYESGSMATGWLKEGNTWYYLKPSGEMVTGWKMINGTWYYFYESGKMATNTIIEGWQVTASGAAYKL</sequence>
<evidence type="ECO:0000313" key="4">
    <source>
        <dbReference type="Proteomes" id="UP001058072"/>
    </source>
</evidence>
<gene>
    <name evidence="3" type="ORF">J0J70_12040</name>
</gene>
<evidence type="ECO:0000256" key="1">
    <source>
        <dbReference type="ARBA" id="ARBA00022737"/>
    </source>
</evidence>
<dbReference type="Gene3D" id="2.10.270.10">
    <property type="entry name" value="Cholin Binding"/>
    <property type="match status" value="4"/>
</dbReference>
<feature type="repeat" description="Cell wall-binding" evidence="2">
    <location>
        <begin position="569"/>
        <end position="588"/>
    </location>
</feature>